<keyword evidence="1" id="KW-0732">Signal</keyword>
<dbReference type="PANTHER" id="PTHR43135">
    <property type="entry name" value="ALPHA-D-RIBOSE 1-METHYLPHOSPHONATE 5-TRIPHOSPHATE DIPHOSPHATASE"/>
    <property type="match status" value="1"/>
</dbReference>
<geneLocation type="plasmid" evidence="3 4">
    <name>1</name>
</geneLocation>
<dbReference type="EMBL" id="CP007129">
    <property type="protein sequence ID" value="AHG92261.1"/>
    <property type="molecule type" value="Genomic_DNA"/>
</dbReference>
<dbReference type="KEGG" id="gba:J421_4726"/>
<proteinExistence type="predicted"/>
<dbReference type="HOGENOM" id="CLU_023620_2_2_0"/>
<reference evidence="3 4" key="1">
    <citation type="journal article" date="2014" name="Genome Announc.">
        <title>Genome Sequence and Methylome of Soil Bacterium Gemmatirosa kalamazoonensis KBS708T, a Member of the Rarely Cultivated Gemmatimonadetes Phylum.</title>
        <authorList>
            <person name="Debruyn J.M."/>
            <person name="Radosevich M."/>
            <person name="Wommack K.E."/>
            <person name="Polson S.W."/>
            <person name="Hauser L.J."/>
            <person name="Fawaz M.N."/>
            <person name="Korlach J."/>
            <person name="Tsai Y.C."/>
        </authorList>
    </citation>
    <scope>NUCLEOTIDE SEQUENCE [LARGE SCALE GENOMIC DNA]</scope>
    <source>
        <strain evidence="3 4">KBS708</strain>
        <plasmid evidence="4">Plasmid 1</plasmid>
    </source>
</reference>
<evidence type="ECO:0000259" key="2">
    <source>
        <dbReference type="Pfam" id="PF01979"/>
    </source>
</evidence>
<dbReference type="InterPro" id="IPR006680">
    <property type="entry name" value="Amidohydro-rel"/>
</dbReference>
<dbReference type="InParanoid" id="W0RNE3"/>
<protein>
    <submittedName>
        <fullName evidence="3">Amidohydrolase</fullName>
    </submittedName>
</protein>
<keyword evidence="4" id="KW-1185">Reference proteome</keyword>
<dbReference type="GO" id="GO:0016810">
    <property type="term" value="F:hydrolase activity, acting on carbon-nitrogen (but not peptide) bonds"/>
    <property type="evidence" value="ECO:0007669"/>
    <property type="project" value="InterPro"/>
</dbReference>
<dbReference type="InterPro" id="IPR011059">
    <property type="entry name" value="Metal-dep_hydrolase_composite"/>
</dbReference>
<dbReference type="RefSeq" id="WP_025413612.1">
    <property type="nucleotide sequence ID" value="NZ_CP007129.1"/>
</dbReference>
<evidence type="ECO:0000256" key="1">
    <source>
        <dbReference type="SAM" id="SignalP"/>
    </source>
</evidence>
<keyword evidence="3" id="KW-0378">Hydrolase</keyword>
<dbReference type="OrthoDB" id="9797498at2"/>
<feature type="chain" id="PRO_5004794648" evidence="1">
    <location>
        <begin position="23"/>
        <end position="468"/>
    </location>
</feature>
<accession>W0RNE3</accession>
<name>W0RNE3_9BACT</name>
<dbReference type="Proteomes" id="UP000019151">
    <property type="component" value="Plasmid 1"/>
</dbReference>
<evidence type="ECO:0000313" key="3">
    <source>
        <dbReference type="EMBL" id="AHG92261.1"/>
    </source>
</evidence>
<dbReference type="SUPFAM" id="SSF51556">
    <property type="entry name" value="Metallo-dependent hydrolases"/>
    <property type="match status" value="1"/>
</dbReference>
<dbReference type="SUPFAM" id="SSF51338">
    <property type="entry name" value="Composite domain of metallo-dependent hydrolases"/>
    <property type="match status" value="1"/>
</dbReference>
<sequence>MRLPTLRSALVWLASLCPATLAAQRDGGAVIVRGGWLFTATADTVQRNRGLLIRAGKLLVTDGDMAGEDTAGARVVQLRDDAYVLPGLFDMHAHYNMTLGDNASRQDEYTYNPVIFLANGVTSTFPAGEYDPDGMMAARRRIDEGAQIGPRIYNSGPYFGTARPGWNANATAADIDRDVDLWAAQGVRGFKAKGIAPDHLRELIRRAHMHGLTVTAHLESGFRNSTNAKDAILMGIDRVEHILGGDELDRTKAAYPSWVHVDTASREFKDIARLFVKHHVIFDPTITAPVYFSTVADKPGFDYWVDERTFFTPDVQAWVKAQPARKAYPLFDSLYLAMLRTTKALYDAGGTLTLGTDNPSRGEYLAGFSAHRELHALVLAGIPPAAALRIATINGARALNVATTLGTIEPGKLADLVVVRGNPLTDIRNTRHVELVMKDGVTYDPQALLKSVEGKIGFTAPRASAARR</sequence>
<dbReference type="Gene3D" id="3.20.20.140">
    <property type="entry name" value="Metal-dependent hydrolases"/>
    <property type="match status" value="1"/>
</dbReference>
<dbReference type="PANTHER" id="PTHR43135:SF3">
    <property type="entry name" value="ALPHA-D-RIBOSE 1-METHYLPHOSPHONATE 5-TRIPHOSPHATE DIPHOSPHATASE"/>
    <property type="match status" value="1"/>
</dbReference>
<dbReference type="AlphaFoldDB" id="W0RNE3"/>
<keyword evidence="3" id="KW-0614">Plasmid</keyword>
<feature type="signal peptide" evidence="1">
    <location>
        <begin position="1"/>
        <end position="22"/>
    </location>
</feature>
<evidence type="ECO:0000313" key="4">
    <source>
        <dbReference type="Proteomes" id="UP000019151"/>
    </source>
</evidence>
<feature type="domain" description="Amidohydrolase-related" evidence="2">
    <location>
        <begin position="83"/>
        <end position="441"/>
    </location>
</feature>
<gene>
    <name evidence="3" type="ORF">J421_4726</name>
</gene>
<dbReference type="InterPro" id="IPR032466">
    <property type="entry name" value="Metal_Hydrolase"/>
</dbReference>
<dbReference type="Pfam" id="PF01979">
    <property type="entry name" value="Amidohydro_1"/>
    <property type="match status" value="1"/>
</dbReference>
<dbReference type="InterPro" id="IPR051781">
    <property type="entry name" value="Metallo-dep_Hydrolase"/>
</dbReference>
<organism evidence="3 4">
    <name type="scientific">Gemmatirosa kalamazoonensis</name>
    <dbReference type="NCBI Taxonomy" id="861299"/>
    <lineage>
        <taxon>Bacteria</taxon>
        <taxon>Pseudomonadati</taxon>
        <taxon>Gemmatimonadota</taxon>
        <taxon>Gemmatimonadia</taxon>
        <taxon>Gemmatimonadales</taxon>
        <taxon>Gemmatimonadaceae</taxon>
        <taxon>Gemmatirosa</taxon>
    </lineage>
</organism>
<dbReference type="Gene3D" id="2.30.40.10">
    <property type="entry name" value="Urease, subunit C, domain 1"/>
    <property type="match status" value="1"/>
</dbReference>